<dbReference type="InterPro" id="IPR040680">
    <property type="entry name" value="DUF5643"/>
</dbReference>
<feature type="domain" description="DUF4179" evidence="3">
    <location>
        <begin position="71"/>
        <end position="164"/>
    </location>
</feature>
<feature type="compositionally biased region" description="Basic and acidic residues" evidence="1">
    <location>
        <begin position="22"/>
        <end position="33"/>
    </location>
</feature>
<dbReference type="OrthoDB" id="2725974at2"/>
<dbReference type="Proteomes" id="UP000282311">
    <property type="component" value="Unassembled WGS sequence"/>
</dbReference>
<gene>
    <name evidence="5" type="ORF">D7M11_33595</name>
</gene>
<dbReference type="Pfam" id="PF13786">
    <property type="entry name" value="DUF4179"/>
    <property type="match status" value="1"/>
</dbReference>
<protein>
    <submittedName>
        <fullName evidence="5">DUF4179 domain-containing protein</fullName>
    </submittedName>
</protein>
<reference evidence="5 6" key="1">
    <citation type="journal article" date="2007" name="Int. J. Syst. Evol. Microbiol.">
        <title>Paenibacillus ginsengarvi sp. nov., isolated from soil from ginseng cultivation.</title>
        <authorList>
            <person name="Yoon M.H."/>
            <person name="Ten L.N."/>
            <person name="Im W.T."/>
        </authorList>
    </citation>
    <scope>NUCLEOTIDE SEQUENCE [LARGE SCALE GENOMIC DNA]</scope>
    <source>
        <strain evidence="5 6">KCTC 13059</strain>
    </source>
</reference>
<dbReference type="AlphaFoldDB" id="A0A3B0AWT5"/>
<name>A0A3B0AWT5_9BACL</name>
<sequence length="511" mass="58603">MEDRKSMNLEANADQTKPSAEPTKEPASDRDFDFGNDECLQSLKEAYRYDPVPERIDDFIRSGMRKGKELRRRHYRKVGWAAALIVVMLLASARFSTSIEAYVGKLPILQFLAQALHRDAGIETAVENDYMQHIGKSVEHDGIQVTINDIIIDEARMIAFYTVTDKVGYKQINNVRADWIDADTGEVVDGGRTLGEIEPPWVAKGNQLNGNMQYLLRENASIPQRLTLKVQMEGQKQDEAVLWPLKPEWKFTFRIDKEKFALQKKIFDINQTVTLEGQKVTFLRATMLPTVTKLELVIDPHNTKQIFAIEDLRLMDETGNEWKALEYYVSSFSHSYADVWSDQAYTGELGLPPNPVTLYFEGNYLAQAKSLEIVGSSIRALDKDKLDVLVDLDQQKLLKTPDDRLKLKSAKLYPELLEIILQTPKQQSPITSFEGVRLMRVSTPEEYRLKLSSFAGGCGSTYPDLSDTEDTCFRTKFKDVDLRQYLENPLRFRIYDYGYNKIQQPFRVSIF</sequence>
<evidence type="ECO:0000259" key="3">
    <source>
        <dbReference type="Pfam" id="PF13786"/>
    </source>
</evidence>
<dbReference type="InterPro" id="IPR025436">
    <property type="entry name" value="DUF4179"/>
</dbReference>
<keyword evidence="2" id="KW-0812">Transmembrane</keyword>
<evidence type="ECO:0000256" key="2">
    <source>
        <dbReference type="SAM" id="Phobius"/>
    </source>
</evidence>
<feature type="domain" description="DUF5643" evidence="4">
    <location>
        <begin position="264"/>
        <end position="387"/>
    </location>
</feature>
<feature type="region of interest" description="Disordered" evidence="1">
    <location>
        <begin position="1"/>
        <end position="34"/>
    </location>
</feature>
<dbReference type="EMBL" id="RBAH01000041">
    <property type="protein sequence ID" value="RKN64581.1"/>
    <property type="molecule type" value="Genomic_DNA"/>
</dbReference>
<proteinExistence type="predicted"/>
<keyword evidence="6" id="KW-1185">Reference proteome</keyword>
<evidence type="ECO:0000313" key="5">
    <source>
        <dbReference type="EMBL" id="RKN64581.1"/>
    </source>
</evidence>
<dbReference type="Pfam" id="PF18705">
    <property type="entry name" value="DUF5643"/>
    <property type="match status" value="1"/>
</dbReference>
<keyword evidence="2" id="KW-1133">Transmembrane helix</keyword>
<feature type="transmembrane region" description="Helical" evidence="2">
    <location>
        <begin position="78"/>
        <end position="95"/>
    </location>
</feature>
<dbReference type="Gene3D" id="2.60.40.1630">
    <property type="entry name" value="bacillus anthracis domain"/>
    <property type="match status" value="1"/>
</dbReference>
<keyword evidence="2" id="KW-0472">Membrane</keyword>
<evidence type="ECO:0000313" key="6">
    <source>
        <dbReference type="Proteomes" id="UP000282311"/>
    </source>
</evidence>
<comment type="caution">
    <text evidence="5">The sequence shown here is derived from an EMBL/GenBank/DDBJ whole genome shotgun (WGS) entry which is preliminary data.</text>
</comment>
<dbReference type="RefSeq" id="WP_120751649.1">
    <property type="nucleotide sequence ID" value="NZ_RBAH01000041.1"/>
</dbReference>
<accession>A0A3B0AWT5</accession>
<evidence type="ECO:0000259" key="4">
    <source>
        <dbReference type="Pfam" id="PF18705"/>
    </source>
</evidence>
<evidence type="ECO:0000256" key="1">
    <source>
        <dbReference type="SAM" id="MobiDB-lite"/>
    </source>
</evidence>
<organism evidence="5 6">
    <name type="scientific">Paenibacillus ginsengarvi</name>
    <dbReference type="NCBI Taxonomy" id="400777"/>
    <lineage>
        <taxon>Bacteria</taxon>
        <taxon>Bacillati</taxon>
        <taxon>Bacillota</taxon>
        <taxon>Bacilli</taxon>
        <taxon>Bacillales</taxon>
        <taxon>Paenibacillaceae</taxon>
        <taxon>Paenibacillus</taxon>
    </lineage>
</organism>